<feature type="region of interest" description="Disordered" evidence="1">
    <location>
        <begin position="51"/>
        <end position="163"/>
    </location>
</feature>
<keyword evidence="3" id="KW-1185">Reference proteome</keyword>
<proteinExistence type="predicted"/>
<feature type="compositionally biased region" description="Basic and acidic residues" evidence="1">
    <location>
        <begin position="97"/>
        <end position="118"/>
    </location>
</feature>
<reference evidence="2" key="1">
    <citation type="journal article" date="2022" name="Int. J. Mol. Sci.">
        <title>Draft Genome of Tanacetum Coccineum: Genomic Comparison of Closely Related Tanacetum-Family Plants.</title>
        <authorList>
            <person name="Yamashiro T."/>
            <person name="Shiraishi A."/>
            <person name="Nakayama K."/>
            <person name="Satake H."/>
        </authorList>
    </citation>
    <scope>NUCLEOTIDE SEQUENCE</scope>
</reference>
<comment type="caution">
    <text evidence="2">The sequence shown here is derived from an EMBL/GenBank/DDBJ whole genome shotgun (WGS) entry which is preliminary data.</text>
</comment>
<evidence type="ECO:0000313" key="3">
    <source>
        <dbReference type="Proteomes" id="UP001151760"/>
    </source>
</evidence>
<protein>
    <submittedName>
        <fullName evidence="2">Uncharacterized protein</fullName>
    </submittedName>
</protein>
<evidence type="ECO:0000256" key="1">
    <source>
        <dbReference type="SAM" id="MobiDB-lite"/>
    </source>
</evidence>
<gene>
    <name evidence="2" type="ORF">Tco_0627860</name>
</gene>
<dbReference type="Proteomes" id="UP001151760">
    <property type="component" value="Unassembled WGS sequence"/>
</dbReference>
<sequence>MKLLDTGIIYPIADSKDFQEYRRAIPDTMLTDEIKPSKAYKAFLGYSTGLIPPKKSRGKGSQRKKQTFTPKKKSSISADDNTIPEPDVALELGKSISKTEVEIAEEARRVHETHERLVTAKPTGVDESDESGREPTNRPTGRRRPSSIAFRDTSNISKKKSLD</sequence>
<dbReference type="EMBL" id="BQNB010008802">
    <property type="protein sequence ID" value="GJS54498.1"/>
    <property type="molecule type" value="Genomic_DNA"/>
</dbReference>
<accession>A0ABQ4WNT5</accession>
<evidence type="ECO:0000313" key="2">
    <source>
        <dbReference type="EMBL" id="GJS54498.1"/>
    </source>
</evidence>
<organism evidence="2 3">
    <name type="scientific">Tanacetum coccineum</name>
    <dbReference type="NCBI Taxonomy" id="301880"/>
    <lineage>
        <taxon>Eukaryota</taxon>
        <taxon>Viridiplantae</taxon>
        <taxon>Streptophyta</taxon>
        <taxon>Embryophyta</taxon>
        <taxon>Tracheophyta</taxon>
        <taxon>Spermatophyta</taxon>
        <taxon>Magnoliopsida</taxon>
        <taxon>eudicotyledons</taxon>
        <taxon>Gunneridae</taxon>
        <taxon>Pentapetalae</taxon>
        <taxon>asterids</taxon>
        <taxon>campanulids</taxon>
        <taxon>Asterales</taxon>
        <taxon>Asteraceae</taxon>
        <taxon>Asteroideae</taxon>
        <taxon>Anthemideae</taxon>
        <taxon>Anthemidinae</taxon>
        <taxon>Tanacetum</taxon>
    </lineage>
</organism>
<reference evidence="2" key="2">
    <citation type="submission" date="2022-01" db="EMBL/GenBank/DDBJ databases">
        <authorList>
            <person name="Yamashiro T."/>
            <person name="Shiraishi A."/>
            <person name="Satake H."/>
            <person name="Nakayama K."/>
        </authorList>
    </citation>
    <scope>NUCLEOTIDE SEQUENCE</scope>
</reference>
<feature type="compositionally biased region" description="Basic residues" evidence="1">
    <location>
        <begin position="54"/>
        <end position="74"/>
    </location>
</feature>
<name>A0ABQ4WNT5_9ASTR</name>